<feature type="compositionally biased region" description="Low complexity" evidence="1">
    <location>
        <begin position="84"/>
        <end position="100"/>
    </location>
</feature>
<dbReference type="EMBL" id="BGZK01000615">
    <property type="protein sequence ID" value="GBP53092.1"/>
    <property type="molecule type" value="Genomic_DNA"/>
</dbReference>
<feature type="region of interest" description="Disordered" evidence="1">
    <location>
        <begin position="84"/>
        <end position="106"/>
    </location>
</feature>
<accession>A0A4C1WRB1</accession>
<proteinExistence type="predicted"/>
<protein>
    <submittedName>
        <fullName evidence="2">Uncharacterized protein</fullName>
    </submittedName>
</protein>
<organism evidence="2 3">
    <name type="scientific">Eumeta variegata</name>
    <name type="common">Bagworm moth</name>
    <name type="synonym">Eumeta japonica</name>
    <dbReference type="NCBI Taxonomy" id="151549"/>
    <lineage>
        <taxon>Eukaryota</taxon>
        <taxon>Metazoa</taxon>
        <taxon>Ecdysozoa</taxon>
        <taxon>Arthropoda</taxon>
        <taxon>Hexapoda</taxon>
        <taxon>Insecta</taxon>
        <taxon>Pterygota</taxon>
        <taxon>Neoptera</taxon>
        <taxon>Endopterygota</taxon>
        <taxon>Lepidoptera</taxon>
        <taxon>Glossata</taxon>
        <taxon>Ditrysia</taxon>
        <taxon>Tineoidea</taxon>
        <taxon>Psychidae</taxon>
        <taxon>Oiketicinae</taxon>
        <taxon>Eumeta</taxon>
    </lineage>
</organism>
<evidence type="ECO:0000256" key="1">
    <source>
        <dbReference type="SAM" id="MobiDB-lite"/>
    </source>
</evidence>
<sequence>MGHGVMTPRAGSLAVEMKLEPVLTEPRMVAAPRPLYRGAAKNILFIKLIISKATELAEMNRLIPKLLYEKCSEIETGARVPAARRGAAQAPRAAPPVARGKALPPI</sequence>
<gene>
    <name evidence="2" type="ORF">EVAR_43378_1</name>
</gene>
<dbReference type="Proteomes" id="UP000299102">
    <property type="component" value="Unassembled WGS sequence"/>
</dbReference>
<evidence type="ECO:0000313" key="2">
    <source>
        <dbReference type="EMBL" id="GBP53092.1"/>
    </source>
</evidence>
<dbReference type="AlphaFoldDB" id="A0A4C1WRB1"/>
<comment type="caution">
    <text evidence="2">The sequence shown here is derived from an EMBL/GenBank/DDBJ whole genome shotgun (WGS) entry which is preliminary data.</text>
</comment>
<reference evidence="2 3" key="1">
    <citation type="journal article" date="2019" name="Commun. Biol.">
        <title>The bagworm genome reveals a unique fibroin gene that provides high tensile strength.</title>
        <authorList>
            <person name="Kono N."/>
            <person name="Nakamura H."/>
            <person name="Ohtoshi R."/>
            <person name="Tomita M."/>
            <person name="Numata K."/>
            <person name="Arakawa K."/>
        </authorList>
    </citation>
    <scope>NUCLEOTIDE SEQUENCE [LARGE SCALE GENOMIC DNA]</scope>
</reference>
<evidence type="ECO:0000313" key="3">
    <source>
        <dbReference type="Proteomes" id="UP000299102"/>
    </source>
</evidence>
<keyword evidence="3" id="KW-1185">Reference proteome</keyword>
<name>A0A4C1WRB1_EUMVA</name>